<dbReference type="EMBL" id="CP040946">
    <property type="protein sequence ID" value="QDC43730.1"/>
    <property type="molecule type" value="Genomic_DNA"/>
</dbReference>
<dbReference type="Gene3D" id="1.10.3900.10">
    <property type="entry name" value="YacF-like"/>
    <property type="match status" value="1"/>
</dbReference>
<comment type="function">
    <text evidence="5">Cell division factor that enhances FtsZ-ring assembly. Directly interacts with FtsZ and promotes bundling of FtsZ protofilaments, with a reduction in FtsZ GTPase activity.</text>
</comment>
<dbReference type="NCBIfam" id="NF003656">
    <property type="entry name" value="PRK05287.1-4"/>
    <property type="match status" value="1"/>
</dbReference>
<keyword evidence="4 5" id="KW-0131">Cell cycle</keyword>
<keyword evidence="7" id="KW-1185">Reference proteome</keyword>
<organism evidence="6 7">
    <name type="scientific">Methylophilus medardicus</name>
    <dbReference type="NCBI Taxonomy" id="2588534"/>
    <lineage>
        <taxon>Bacteria</taxon>
        <taxon>Pseudomonadati</taxon>
        <taxon>Pseudomonadota</taxon>
        <taxon>Betaproteobacteria</taxon>
        <taxon>Nitrosomonadales</taxon>
        <taxon>Methylophilaceae</taxon>
        <taxon>Methylophilus</taxon>
    </lineage>
</organism>
<evidence type="ECO:0000313" key="7">
    <source>
        <dbReference type="Proteomes" id="UP000311008"/>
    </source>
</evidence>
<dbReference type="PANTHER" id="PTHR39455">
    <property type="entry name" value="CELL DIVISION PROTEIN ZAPD"/>
    <property type="match status" value="1"/>
</dbReference>
<comment type="subunit">
    <text evidence="5">Interacts with FtsZ.</text>
</comment>
<dbReference type="SUPFAM" id="SSF160950">
    <property type="entry name" value="YacF-like"/>
    <property type="match status" value="1"/>
</dbReference>
<evidence type="ECO:0000256" key="5">
    <source>
        <dbReference type="HAMAP-Rule" id="MF_01092"/>
    </source>
</evidence>
<dbReference type="Proteomes" id="UP000311008">
    <property type="component" value="Chromosome"/>
</dbReference>
<accession>A0A5B8CRK0</accession>
<name>A0A5B8CRK0_9PROT</name>
<dbReference type="GO" id="GO:0000917">
    <property type="term" value="P:division septum assembly"/>
    <property type="evidence" value="ECO:0007669"/>
    <property type="project" value="UniProtKB-KW"/>
</dbReference>
<evidence type="ECO:0000256" key="4">
    <source>
        <dbReference type="ARBA" id="ARBA00023306"/>
    </source>
</evidence>
<dbReference type="HAMAP" id="MF_01092">
    <property type="entry name" value="ZapD"/>
    <property type="match status" value="1"/>
</dbReference>
<comment type="similarity">
    <text evidence="5">Belongs to the ZapD family.</text>
</comment>
<evidence type="ECO:0000256" key="1">
    <source>
        <dbReference type="ARBA" id="ARBA00022490"/>
    </source>
</evidence>
<comment type="subcellular location">
    <subcellularLocation>
        <location evidence="5">Cytoplasm</location>
    </subcellularLocation>
    <text evidence="5">Localizes to mid-cell in an FtsZ-dependent manner.</text>
</comment>
<dbReference type="InterPro" id="IPR027462">
    <property type="entry name" value="ZapD_C"/>
</dbReference>
<dbReference type="KEGG" id="mmec:FIU01_03810"/>
<dbReference type="Gene3D" id="2.60.440.10">
    <property type="entry name" value="YacF-like domains"/>
    <property type="match status" value="1"/>
</dbReference>
<dbReference type="GO" id="GO:0043093">
    <property type="term" value="P:FtsZ-dependent cytokinesis"/>
    <property type="evidence" value="ECO:0007669"/>
    <property type="project" value="UniProtKB-UniRule"/>
</dbReference>
<dbReference type="GO" id="GO:0032153">
    <property type="term" value="C:cell division site"/>
    <property type="evidence" value="ECO:0007669"/>
    <property type="project" value="TreeGrafter"/>
</dbReference>
<gene>
    <name evidence="5 6" type="primary">zapD</name>
    <name evidence="6" type="ORF">FIU01_03810</name>
</gene>
<dbReference type="RefSeq" id="WP_140003079.1">
    <property type="nucleotide sequence ID" value="NZ_CP040946.1"/>
</dbReference>
<evidence type="ECO:0000256" key="3">
    <source>
        <dbReference type="ARBA" id="ARBA00023210"/>
    </source>
</evidence>
<dbReference type="AlphaFoldDB" id="A0A5B8CRK0"/>
<proteinExistence type="inferred from homology"/>
<dbReference type="Pfam" id="PF07072">
    <property type="entry name" value="ZapD"/>
    <property type="match status" value="1"/>
</dbReference>
<evidence type="ECO:0000256" key="2">
    <source>
        <dbReference type="ARBA" id="ARBA00022618"/>
    </source>
</evidence>
<reference evidence="7" key="1">
    <citation type="journal article" date="2019" name="ISME J.">
        <title>Evolution in action: habitat transition from sediment to the pelagial leads to genome streamlining in Methylophilaceae.</title>
        <authorList>
            <person name="Salcher M."/>
            <person name="Schaefle D."/>
            <person name="Kaspar M."/>
            <person name="Neuenschwander S.M."/>
            <person name="Ghai R."/>
        </authorList>
    </citation>
    <scope>NUCLEOTIDE SEQUENCE [LARGE SCALE GENOMIC DNA]</scope>
    <source>
        <strain evidence="7">MMS-M-51</strain>
    </source>
</reference>
<keyword evidence="2 5" id="KW-0132">Cell division</keyword>
<keyword evidence="3 5" id="KW-0717">Septation</keyword>
<sequence length="257" mass="29767">MSSYEFPFNERIRTYLRLEDLFVKMLHHIEIGHEISHHVALISMLQILDLIDRGDLKVDLLQELDRHKVQLSFLQNNPNIDQQALGSTLASLERCATALRSDHQKLGQSLRENDWLMSVKQRTSIPGGVCEFDLPSYRHWLYLGEARRKDDFGNWLARLMPMYESIRLILQLLRGSGQVLPLVAHHGAYQQQLSGHKPAQLLRIEIEHDECFPEVSANKYAINIRFQKLDFVQRPKGCEQDIPFKMIICNFTGAGHN</sequence>
<dbReference type="InterPro" id="IPR036268">
    <property type="entry name" value="ZapD_sf"/>
</dbReference>
<protein>
    <recommendedName>
        <fullName evidence="5">Cell division protein ZapD</fullName>
    </recommendedName>
    <alternativeName>
        <fullName evidence="5">Z ring-associated protein D</fullName>
    </alternativeName>
</protein>
<dbReference type="OrthoDB" id="5294622at2"/>
<dbReference type="PANTHER" id="PTHR39455:SF1">
    <property type="entry name" value="CELL DIVISION PROTEIN ZAPD"/>
    <property type="match status" value="1"/>
</dbReference>
<dbReference type="GO" id="GO:0005737">
    <property type="term" value="C:cytoplasm"/>
    <property type="evidence" value="ECO:0007669"/>
    <property type="project" value="UniProtKB-SubCell"/>
</dbReference>
<keyword evidence="1 5" id="KW-0963">Cytoplasm</keyword>
<evidence type="ECO:0000313" key="6">
    <source>
        <dbReference type="EMBL" id="QDC43730.1"/>
    </source>
</evidence>
<dbReference type="InterPro" id="IPR009777">
    <property type="entry name" value="ZapD"/>
</dbReference>